<evidence type="ECO:0000256" key="6">
    <source>
        <dbReference type="SAM" id="Phobius"/>
    </source>
</evidence>
<dbReference type="GO" id="GO:0016020">
    <property type="term" value="C:membrane"/>
    <property type="evidence" value="ECO:0007669"/>
    <property type="project" value="UniProtKB-SubCell"/>
</dbReference>
<keyword evidence="2 6" id="KW-0812">Transmembrane</keyword>
<dbReference type="OrthoDB" id="3026777at2759"/>
<evidence type="ECO:0000256" key="4">
    <source>
        <dbReference type="ARBA" id="ARBA00023136"/>
    </source>
</evidence>
<dbReference type="InParanoid" id="A5DSK0"/>
<keyword evidence="3 6" id="KW-1133">Transmembrane helix</keyword>
<feature type="compositionally biased region" description="Polar residues" evidence="5">
    <location>
        <begin position="1"/>
        <end position="11"/>
    </location>
</feature>
<dbReference type="GO" id="GO:0022857">
    <property type="term" value="F:transmembrane transporter activity"/>
    <property type="evidence" value="ECO:0007669"/>
    <property type="project" value="InterPro"/>
</dbReference>
<feature type="transmembrane region" description="Helical" evidence="6">
    <location>
        <begin position="179"/>
        <end position="200"/>
    </location>
</feature>
<feature type="transmembrane region" description="Helical" evidence="6">
    <location>
        <begin position="206"/>
        <end position="230"/>
    </location>
</feature>
<evidence type="ECO:0000256" key="2">
    <source>
        <dbReference type="ARBA" id="ARBA00022692"/>
    </source>
</evidence>
<feature type="transmembrane region" description="Helical" evidence="6">
    <location>
        <begin position="242"/>
        <end position="267"/>
    </location>
</feature>
<dbReference type="KEGG" id="lel:PVL30_000327"/>
<protein>
    <recommendedName>
        <fullName evidence="9">Major facilitator superfamily (MFS) profile domain-containing protein</fullName>
    </recommendedName>
</protein>
<feature type="transmembrane region" description="Helical" evidence="6">
    <location>
        <begin position="463"/>
        <end position="484"/>
    </location>
</feature>
<dbReference type="SUPFAM" id="SSF103473">
    <property type="entry name" value="MFS general substrate transporter"/>
    <property type="match status" value="1"/>
</dbReference>
<dbReference type="HOGENOM" id="CLU_017517_2_0_1"/>
<proteinExistence type="predicted"/>
<evidence type="ECO:0000313" key="7">
    <source>
        <dbReference type="EMBL" id="EDK42158.1"/>
    </source>
</evidence>
<evidence type="ECO:0000256" key="3">
    <source>
        <dbReference type="ARBA" id="ARBA00022989"/>
    </source>
</evidence>
<dbReference type="VEuPathDB" id="FungiDB:LELG_00336"/>
<dbReference type="FunCoup" id="A5DSK0">
    <property type="interactions" value="84"/>
</dbReference>
<feature type="transmembrane region" description="Helical" evidence="6">
    <location>
        <begin position="558"/>
        <end position="578"/>
    </location>
</feature>
<keyword evidence="4 6" id="KW-0472">Membrane</keyword>
<dbReference type="EMBL" id="CH981524">
    <property type="protein sequence ID" value="EDK42158.1"/>
    <property type="molecule type" value="Genomic_DNA"/>
</dbReference>
<dbReference type="AlphaFoldDB" id="A5DSK0"/>
<evidence type="ECO:0000256" key="5">
    <source>
        <dbReference type="SAM" id="MobiDB-lite"/>
    </source>
</evidence>
<dbReference type="Pfam" id="PF07690">
    <property type="entry name" value="MFS_1"/>
    <property type="match status" value="1"/>
</dbReference>
<evidence type="ECO:0000256" key="1">
    <source>
        <dbReference type="ARBA" id="ARBA00004141"/>
    </source>
</evidence>
<evidence type="ECO:0000313" key="8">
    <source>
        <dbReference type="Proteomes" id="UP000001996"/>
    </source>
</evidence>
<dbReference type="STRING" id="379508.A5DSK0"/>
<reference evidence="7 8" key="1">
    <citation type="journal article" date="2009" name="Nature">
        <title>Evolution of pathogenicity and sexual reproduction in eight Candida genomes.</title>
        <authorList>
            <person name="Butler G."/>
            <person name="Rasmussen M.D."/>
            <person name="Lin M.F."/>
            <person name="Santos M.A."/>
            <person name="Sakthikumar S."/>
            <person name="Munro C.A."/>
            <person name="Rheinbay E."/>
            <person name="Grabherr M."/>
            <person name="Forche A."/>
            <person name="Reedy J.L."/>
            <person name="Agrafioti I."/>
            <person name="Arnaud M.B."/>
            <person name="Bates S."/>
            <person name="Brown A.J."/>
            <person name="Brunke S."/>
            <person name="Costanzo M.C."/>
            <person name="Fitzpatrick D.A."/>
            <person name="de Groot P.W."/>
            <person name="Harris D."/>
            <person name="Hoyer L.L."/>
            <person name="Hube B."/>
            <person name="Klis F.M."/>
            <person name="Kodira C."/>
            <person name="Lennard N."/>
            <person name="Logue M.E."/>
            <person name="Martin R."/>
            <person name="Neiman A.M."/>
            <person name="Nikolaou E."/>
            <person name="Quail M.A."/>
            <person name="Quinn J."/>
            <person name="Santos M.C."/>
            <person name="Schmitzberger F.F."/>
            <person name="Sherlock G."/>
            <person name="Shah P."/>
            <person name="Silverstein K.A."/>
            <person name="Skrzypek M.S."/>
            <person name="Soll D."/>
            <person name="Staggs R."/>
            <person name="Stansfield I."/>
            <person name="Stumpf M.P."/>
            <person name="Sudbery P.E."/>
            <person name="Srikantha T."/>
            <person name="Zeng Q."/>
            <person name="Berman J."/>
            <person name="Berriman M."/>
            <person name="Heitman J."/>
            <person name="Gow N.A."/>
            <person name="Lorenz M.C."/>
            <person name="Birren B.W."/>
            <person name="Kellis M."/>
            <person name="Cuomo C.A."/>
        </authorList>
    </citation>
    <scope>NUCLEOTIDE SEQUENCE [LARGE SCALE GENOMIC DNA]</scope>
    <source>
        <strain evidence="8">ATCC 11503 / BCRC 21390 / CBS 2605 / JCM 1781 / NBRC 1676 / NRRL YB-4239</strain>
    </source>
</reference>
<feature type="compositionally biased region" description="Polar residues" evidence="5">
    <location>
        <begin position="28"/>
        <end position="45"/>
    </location>
</feature>
<gene>
    <name evidence="7" type="ORF">LELG_00336</name>
</gene>
<dbReference type="PANTHER" id="PTHR23507">
    <property type="entry name" value="ZGC:174356"/>
    <property type="match status" value="1"/>
</dbReference>
<comment type="subcellular location">
    <subcellularLocation>
        <location evidence="1">Membrane</location>
        <topology evidence="1">Multi-pass membrane protein</topology>
    </subcellularLocation>
</comment>
<accession>A5DSK0</accession>
<feature type="region of interest" description="Disordered" evidence="5">
    <location>
        <begin position="1"/>
        <end position="49"/>
    </location>
</feature>
<evidence type="ECO:0008006" key="9">
    <source>
        <dbReference type="Google" id="ProtNLM"/>
    </source>
</evidence>
<feature type="transmembrane region" description="Helical" evidence="6">
    <location>
        <begin position="382"/>
        <end position="411"/>
    </location>
</feature>
<feature type="transmembrane region" description="Helical" evidence="6">
    <location>
        <begin position="287"/>
        <end position="306"/>
    </location>
</feature>
<feature type="transmembrane region" description="Helical" evidence="6">
    <location>
        <begin position="524"/>
        <end position="546"/>
    </location>
</feature>
<dbReference type="Gene3D" id="1.20.1250.20">
    <property type="entry name" value="MFS general substrate transporter like domains"/>
    <property type="match status" value="1"/>
</dbReference>
<dbReference type="OMA" id="VYGPMYS"/>
<feature type="transmembrane region" description="Helical" evidence="6">
    <location>
        <begin position="490"/>
        <end position="512"/>
    </location>
</feature>
<dbReference type="InterPro" id="IPR011701">
    <property type="entry name" value="MFS"/>
</dbReference>
<organism evidence="7 8">
    <name type="scientific">Lodderomyces elongisporus (strain ATCC 11503 / CBS 2605 / JCM 1781 / NBRC 1676 / NRRL YB-4239)</name>
    <name type="common">Yeast</name>
    <name type="synonym">Saccharomyces elongisporus</name>
    <dbReference type="NCBI Taxonomy" id="379508"/>
    <lineage>
        <taxon>Eukaryota</taxon>
        <taxon>Fungi</taxon>
        <taxon>Dikarya</taxon>
        <taxon>Ascomycota</taxon>
        <taxon>Saccharomycotina</taxon>
        <taxon>Pichiomycetes</taxon>
        <taxon>Debaryomycetaceae</taxon>
        <taxon>Candida/Lodderomyces clade</taxon>
        <taxon>Lodderomyces</taxon>
    </lineage>
</organism>
<feature type="transmembrane region" description="Helical" evidence="6">
    <location>
        <begin position="423"/>
        <end position="442"/>
    </location>
</feature>
<sequence length="640" mass="70855">MSLQGITNESTAEIDPLLPLKHSDNDEQQPSSRNDSYRSRANQPPLNDLEEAANDVYEAIVENDEEYDEDEHNEDVIWLREQRLLNKATHWFKRPSVLMIASITFLLAFASSSAESTRQLVTLKLACNALGAERCTRDSAQVLMSDLQLGYSISGAIITLISSGKIAPMSDIYGRKVFVVALIASFLIGKALKFLIMYNFDSLQFYPMIACEIATNLCGGIMSLIALNNCYISDVVEPHQRIYSLGLSLAAMFVGLSVGPLAGNVVISISQKYYANIDIASQEFIPLKLEILLILVDLLVAIFILPESRSEKARKKSRSLSQSLSRVSLSNINTEAVTVVEPKWNMMLVMDQLNFLKPLRLLIIPRELVNASNINTIKRDRFAIIVLVSIECLMSTMAISFGEIMILYGIYSYNWDQSNLGQFLAVACASKAVVLIVLSPVINHKILQHGFGFRVFKKRIDMVDFSMLSLGLVCEILGLIGYSLAPTTMIFFGCTVICGFGSLIGPAINSSIVKFYPEAKIGELFGATSLLRNLFALVTPIFYLSVYKFALSKLHRPGIVFIVAGSILTIGLIMLIIVKHMLGLNSKTEAPPLSRSNSVSSFVLAPPSPQQFQNARQNSFGDLHRKNSFVQKERTASIKQ</sequence>
<dbReference type="GeneID" id="5235739"/>
<keyword evidence="8" id="KW-1185">Reference proteome</keyword>
<dbReference type="PANTHER" id="PTHR23507:SF1">
    <property type="entry name" value="FI18259P1-RELATED"/>
    <property type="match status" value="1"/>
</dbReference>
<dbReference type="eggNOG" id="KOG2816">
    <property type="taxonomic scope" value="Eukaryota"/>
</dbReference>
<dbReference type="InterPro" id="IPR036259">
    <property type="entry name" value="MFS_trans_sf"/>
</dbReference>
<dbReference type="Proteomes" id="UP000001996">
    <property type="component" value="Unassembled WGS sequence"/>
</dbReference>
<name>A5DSK0_LODEL</name>